<dbReference type="GO" id="GO:0046983">
    <property type="term" value="F:protein dimerization activity"/>
    <property type="evidence" value="ECO:0007669"/>
    <property type="project" value="InterPro"/>
</dbReference>
<protein>
    <recommendedName>
        <fullName evidence="1">HAT C-terminal dimerisation domain-containing protein</fullName>
    </recommendedName>
</protein>
<feature type="non-terminal residue" evidence="2">
    <location>
        <position position="92"/>
    </location>
</feature>
<evidence type="ECO:0000313" key="3">
    <source>
        <dbReference type="Proteomes" id="UP000257109"/>
    </source>
</evidence>
<gene>
    <name evidence="2" type="ORF">CR513_06511</name>
</gene>
<feature type="non-terminal residue" evidence="2">
    <location>
        <position position="1"/>
    </location>
</feature>
<evidence type="ECO:0000313" key="2">
    <source>
        <dbReference type="EMBL" id="RDY09159.1"/>
    </source>
</evidence>
<keyword evidence="3" id="KW-1185">Reference proteome</keyword>
<dbReference type="OrthoDB" id="1426874at2759"/>
<dbReference type="PANTHER" id="PTHR11697">
    <property type="entry name" value="GENERAL TRANSCRIPTION FACTOR 2-RELATED ZINC FINGER PROTEIN"/>
    <property type="match status" value="1"/>
</dbReference>
<dbReference type="InterPro" id="IPR008906">
    <property type="entry name" value="HATC_C_dom"/>
</dbReference>
<organism evidence="2 3">
    <name type="scientific">Mucuna pruriens</name>
    <name type="common">Velvet bean</name>
    <name type="synonym">Dolichos pruriens</name>
    <dbReference type="NCBI Taxonomy" id="157652"/>
    <lineage>
        <taxon>Eukaryota</taxon>
        <taxon>Viridiplantae</taxon>
        <taxon>Streptophyta</taxon>
        <taxon>Embryophyta</taxon>
        <taxon>Tracheophyta</taxon>
        <taxon>Spermatophyta</taxon>
        <taxon>Magnoliopsida</taxon>
        <taxon>eudicotyledons</taxon>
        <taxon>Gunneridae</taxon>
        <taxon>Pentapetalae</taxon>
        <taxon>rosids</taxon>
        <taxon>fabids</taxon>
        <taxon>Fabales</taxon>
        <taxon>Fabaceae</taxon>
        <taxon>Papilionoideae</taxon>
        <taxon>50 kb inversion clade</taxon>
        <taxon>NPAAA clade</taxon>
        <taxon>indigoferoid/millettioid clade</taxon>
        <taxon>Phaseoleae</taxon>
        <taxon>Mucuna</taxon>
    </lineage>
</organism>
<dbReference type="STRING" id="157652.A0A371I2B7"/>
<evidence type="ECO:0000259" key="1">
    <source>
        <dbReference type="Pfam" id="PF05699"/>
    </source>
</evidence>
<dbReference type="Pfam" id="PF05699">
    <property type="entry name" value="Dimer_Tnp_hAT"/>
    <property type="match status" value="1"/>
</dbReference>
<dbReference type="PANTHER" id="PTHR11697:SF230">
    <property type="entry name" value="ZINC FINGER, MYM DOMAIN CONTAINING 1"/>
    <property type="match status" value="1"/>
</dbReference>
<comment type="caution">
    <text evidence="2">The sequence shown here is derived from an EMBL/GenBank/DDBJ whole genome shotgun (WGS) entry which is preliminary data.</text>
</comment>
<dbReference type="Proteomes" id="UP000257109">
    <property type="component" value="Unassembled WGS sequence"/>
</dbReference>
<name>A0A371I2B7_MUCPR</name>
<reference evidence="2" key="1">
    <citation type="submission" date="2018-05" db="EMBL/GenBank/DDBJ databases">
        <title>Draft genome of Mucuna pruriens seed.</title>
        <authorList>
            <person name="Nnadi N.E."/>
            <person name="Vos R."/>
            <person name="Hasami M.H."/>
            <person name="Devisetty U.K."/>
            <person name="Aguiy J.C."/>
        </authorList>
    </citation>
    <scope>NUCLEOTIDE SEQUENCE [LARGE SCALE GENOMIC DNA]</scope>
    <source>
        <strain evidence="2">JCA_2017</strain>
    </source>
</reference>
<feature type="domain" description="HAT C-terminal dimerisation" evidence="1">
    <location>
        <begin position="19"/>
        <end position="84"/>
    </location>
</feature>
<sequence length="92" mass="10842">MDFNEQEKINLQFQLQHFIIDAQQESNLMNLSTIQELCTCLAITKKLLRLIMTLPVSTTTTERSFSIMKIIKTRLRNKMEVDHSKSVEQHFK</sequence>
<accession>A0A371I2B7</accession>
<dbReference type="EMBL" id="QJKJ01001115">
    <property type="protein sequence ID" value="RDY09159.1"/>
    <property type="molecule type" value="Genomic_DNA"/>
</dbReference>
<dbReference type="InterPro" id="IPR055298">
    <property type="entry name" value="AtLOH3-like"/>
</dbReference>
<proteinExistence type="predicted"/>
<dbReference type="AlphaFoldDB" id="A0A371I2B7"/>